<feature type="domain" description="Teneurin-like YD-shell" evidence="3">
    <location>
        <begin position="880"/>
        <end position="1131"/>
    </location>
</feature>
<accession>A0A9X4BI80</accession>
<organism evidence="4 5">
    <name type="scientific">Tahibacter soli</name>
    <dbReference type="NCBI Taxonomy" id="2983605"/>
    <lineage>
        <taxon>Bacteria</taxon>
        <taxon>Pseudomonadati</taxon>
        <taxon>Pseudomonadota</taxon>
        <taxon>Gammaproteobacteria</taxon>
        <taxon>Lysobacterales</taxon>
        <taxon>Rhodanobacteraceae</taxon>
        <taxon>Tahibacter</taxon>
    </lineage>
</organism>
<evidence type="ECO:0000256" key="1">
    <source>
        <dbReference type="ARBA" id="ARBA00022737"/>
    </source>
</evidence>
<dbReference type="NCBIfam" id="TIGR03696">
    <property type="entry name" value="Rhs_assc_core"/>
    <property type="match status" value="1"/>
</dbReference>
<proteinExistence type="predicted"/>
<evidence type="ECO:0000256" key="2">
    <source>
        <dbReference type="SAM" id="MobiDB-lite"/>
    </source>
</evidence>
<feature type="region of interest" description="Disordered" evidence="2">
    <location>
        <begin position="1214"/>
        <end position="1272"/>
    </location>
</feature>
<dbReference type="NCBIfam" id="TIGR01643">
    <property type="entry name" value="YD_repeat_2x"/>
    <property type="match status" value="1"/>
</dbReference>
<reference evidence="4" key="1">
    <citation type="submission" date="2023-02" db="EMBL/GenBank/DDBJ databases">
        <title>Tahibacter soli sp. nov. isolated from soil.</title>
        <authorList>
            <person name="Baek J.H."/>
            <person name="Lee J.K."/>
            <person name="Choi D.G."/>
            <person name="Jeon C.O."/>
        </authorList>
    </citation>
    <scope>NUCLEOTIDE SEQUENCE</scope>
    <source>
        <strain evidence="4">BL</strain>
    </source>
</reference>
<dbReference type="InterPro" id="IPR050708">
    <property type="entry name" value="T6SS_VgrG/RHS"/>
</dbReference>
<dbReference type="EMBL" id="JAOVZO020000019">
    <property type="protein sequence ID" value="MDC8015045.1"/>
    <property type="molecule type" value="Genomic_DNA"/>
</dbReference>
<dbReference type="InterPro" id="IPR056823">
    <property type="entry name" value="TEN-like_YD-shell"/>
</dbReference>
<evidence type="ECO:0000259" key="3">
    <source>
        <dbReference type="Pfam" id="PF25023"/>
    </source>
</evidence>
<dbReference type="InterPro" id="IPR031325">
    <property type="entry name" value="RHS_repeat"/>
</dbReference>
<dbReference type="Pfam" id="PF05593">
    <property type="entry name" value="RHS_repeat"/>
    <property type="match status" value="2"/>
</dbReference>
<dbReference type="Pfam" id="PF25023">
    <property type="entry name" value="TEN_YD-shell"/>
    <property type="match status" value="1"/>
</dbReference>
<comment type="caution">
    <text evidence="4">The sequence shown here is derived from an EMBL/GenBank/DDBJ whole genome shotgun (WGS) entry which is preliminary data.</text>
</comment>
<dbReference type="InterPro" id="IPR006530">
    <property type="entry name" value="YD"/>
</dbReference>
<gene>
    <name evidence="4" type="ORF">OD750_021075</name>
</gene>
<keyword evidence="5" id="KW-1185">Reference proteome</keyword>
<dbReference type="PANTHER" id="PTHR32305:SF15">
    <property type="entry name" value="PROTEIN RHSA-RELATED"/>
    <property type="match status" value="1"/>
</dbReference>
<feature type="non-terminal residue" evidence="4">
    <location>
        <position position="1"/>
    </location>
</feature>
<sequence>AQYTYDTAPGADRARLLSIAADDGRLLTLTYDGTSHRIKTVTAGARVWTYSYDAVGDLTEVKLPDNTKWTFALGSLTDANISYGLTSVTCSNVGAGSYTAGTFGGATSRRGTITHPSGATGTFVVEPRHHGRAFMPARASNCIVYNLPNGGQHGFERDPEVFDTWALTSKTLTGPGIASLTWAYAYSPAQNNAIGDACGAGCPRTKTVAVTDPEGNTNRHTFGTKYREDEGRLLSVDIGWNGSSALRTTTYRHRAPDAGPYPADIGTSFRESGDTYMATRLFPQDRRQIVERDTTFTWEAIAFDDYGEPTTVVRSSTLGHRRTEATVHHHNTAKWILHQIASVTETGTGAVMRLNTYDPITATRTTTRRFGRPVTTMRYHPNGLLWTQTDGANHTTTYTDYHRGIARSVTLADTRTIAADVNDYGEIIALTNPANFTTRYEYDPLGRLKRIDYPDGDVPEWNDTRLTFAPAGPEYGLPVGHWKQTVGTGTALTENILDALWRPVLTRTVDTADVDGTQRMTLRRFDSGGRETYASYPQRTIASVLVNPLPAGTAMTYDAIGRLTDTAASWEGAGTLTTSVRWLDGYTKRTTNARGKIATTTFQAFDEPDESAPLVISAPETAVTTIVRDGFGKPLTMTRSGTYQGNAISAVRRYVYDPQQRLCKTIEPESGATVQAYNGANLVEWTATGQNLASTSSCEQGGVAANQKATYTYDAVNRLTATTYADGATLPITRAYTADGLLETIASDNSTWTTTYNRRRLSTNETLALGGVNYSIDYTYTANGHAASLRYPDGTTVSYAPNALGEATQVGNYATQIATHPNGALASFRYGNNIAHTTRQNVRGLPSNSTDTGVLNDAYTFDENANVTGIADGLGGTFTRTMTYDDLDRLTSATNAALWNGAHTFGYDPLDNLRTTAAPGLNWTHHYHATTQRLERIAAGATNVIAYVTDARGRVTQRNAQTFAIDLADRVKAIGPNVASYRYDGHGRRTTVTKNGATTVQVYSQAGQLLYQSAPVTNDGIFRNGFQQGDANYPPSGGGTKRYVYLGRHLIAEDGTAGRRYIHTDGLGSPVRTTDANGTPSARENYLPYGWGPTPQSAPGYTGHVADAETGLSYMQARYYDPYAGRFLAVDPVDVSIGSFNRYWYARNSPYSNIDPDGRNPWALAQACAASTVCAGAVAGAVAAFVYGVNSRFSMGQGGFVLVNAIYPAMPMAQAGGGSDDPPEKKAPEQVVSASGAGAPPPDGPKKDDKKITKSDHAVQRHSEGRMTGKVTNDIQNARAADVYVQSDGRFVVRGPGGREHILEANGEHVTTMNGRPNSSHLNLLKSGERVRATEQQVQYIKSFVK</sequence>
<feature type="compositionally biased region" description="Basic and acidic residues" evidence="2">
    <location>
        <begin position="1244"/>
        <end position="1267"/>
    </location>
</feature>
<evidence type="ECO:0000313" key="5">
    <source>
        <dbReference type="Proteomes" id="UP001139971"/>
    </source>
</evidence>
<keyword evidence="1" id="KW-0677">Repeat</keyword>
<dbReference type="RefSeq" id="WP_272842105.1">
    <property type="nucleotide sequence ID" value="NZ_JAOVZO020000019.1"/>
</dbReference>
<dbReference type="InterPro" id="IPR022385">
    <property type="entry name" value="Rhs_assc_core"/>
</dbReference>
<protein>
    <submittedName>
        <fullName evidence="4">RHS repeat-associated core domain-containing protein</fullName>
    </submittedName>
</protein>
<evidence type="ECO:0000313" key="4">
    <source>
        <dbReference type="EMBL" id="MDC8015045.1"/>
    </source>
</evidence>
<dbReference type="PANTHER" id="PTHR32305">
    <property type="match status" value="1"/>
</dbReference>
<name>A0A9X4BI80_9GAMM</name>
<dbReference type="Gene3D" id="2.180.10.10">
    <property type="entry name" value="RHS repeat-associated core"/>
    <property type="match status" value="3"/>
</dbReference>
<dbReference type="Proteomes" id="UP001139971">
    <property type="component" value="Unassembled WGS sequence"/>
</dbReference>